<gene>
    <name evidence="1" type="ORF">EZ449_02740</name>
</gene>
<dbReference type="RefSeq" id="WP_131556414.1">
    <property type="nucleotide sequence ID" value="NZ_SJSN01000001.1"/>
</dbReference>
<organism evidence="1 2">
    <name type="scientific">Pedobacter frigidisoli</name>
    <dbReference type="NCBI Taxonomy" id="2530455"/>
    <lineage>
        <taxon>Bacteria</taxon>
        <taxon>Pseudomonadati</taxon>
        <taxon>Bacteroidota</taxon>
        <taxon>Sphingobacteriia</taxon>
        <taxon>Sphingobacteriales</taxon>
        <taxon>Sphingobacteriaceae</taxon>
        <taxon>Pedobacter</taxon>
    </lineage>
</organism>
<evidence type="ECO:0000313" key="2">
    <source>
        <dbReference type="Proteomes" id="UP000291485"/>
    </source>
</evidence>
<dbReference type="AlphaFoldDB" id="A0A4R0P7H6"/>
<keyword evidence="2" id="KW-1185">Reference proteome</keyword>
<evidence type="ECO:0000313" key="1">
    <source>
        <dbReference type="EMBL" id="TCD12981.1"/>
    </source>
</evidence>
<dbReference type="Proteomes" id="UP000291485">
    <property type="component" value="Unassembled WGS sequence"/>
</dbReference>
<dbReference type="OrthoDB" id="769939at2"/>
<dbReference type="EMBL" id="SJSN01000001">
    <property type="protein sequence ID" value="TCD12981.1"/>
    <property type="molecule type" value="Genomic_DNA"/>
</dbReference>
<comment type="caution">
    <text evidence="1">The sequence shown here is derived from an EMBL/GenBank/DDBJ whole genome shotgun (WGS) entry which is preliminary data.</text>
</comment>
<sequence>MKTLRVAIWIERIPEIIFRTGLSVLATLILKMIKKRLANVEAKLGSPALSEPNKYHAQKRVVVYFPHVRKYALFPARP</sequence>
<name>A0A4R0P7H6_9SPHI</name>
<proteinExistence type="predicted"/>
<accession>A0A4R0P7H6</accession>
<protein>
    <submittedName>
        <fullName evidence="1">Uncharacterized protein</fullName>
    </submittedName>
</protein>
<reference evidence="1 2" key="1">
    <citation type="submission" date="2019-02" db="EMBL/GenBank/DDBJ databases">
        <title>Pedobacter sp. RP-3-11 sp. nov., isolated from Arctic soil.</title>
        <authorList>
            <person name="Dahal R.H."/>
        </authorList>
    </citation>
    <scope>NUCLEOTIDE SEQUENCE [LARGE SCALE GENOMIC DNA]</scope>
    <source>
        <strain evidence="1 2">RP-3-11</strain>
    </source>
</reference>